<evidence type="ECO:0000313" key="1">
    <source>
        <dbReference type="EMBL" id="QCI05610.1"/>
    </source>
</evidence>
<organism evidence="1">
    <name type="scientific">Cryptopleura ramosa</name>
    <dbReference type="NCBI Taxonomy" id="131094"/>
    <lineage>
        <taxon>Eukaryota</taxon>
        <taxon>Rhodophyta</taxon>
        <taxon>Florideophyceae</taxon>
        <taxon>Rhodymeniophycidae</taxon>
        <taxon>Ceramiales</taxon>
        <taxon>Delesseriaceae</taxon>
        <taxon>Cryptopleura</taxon>
    </lineage>
</organism>
<dbReference type="EMBL" id="MK814635">
    <property type="protein sequence ID" value="QCI05610.1"/>
    <property type="molecule type" value="Genomic_DNA"/>
</dbReference>
<proteinExistence type="predicted"/>
<evidence type="ECO:0008006" key="2">
    <source>
        <dbReference type="Google" id="ProtNLM"/>
    </source>
</evidence>
<keyword evidence="1" id="KW-0934">Plastid</keyword>
<accession>A0A4D6WT80</accession>
<sequence>MNLYIYTFHRFHPFFILNINNKQLNYSNTKINKLISIKWQLILKNEGSFTKALNALTGKKIKVKMSQKYNYKCKNISRNIRCVWLENSLYTKLIFARSLWLFIYNNNINIELIKNRPVGNSFIEHEIDIYRNIHELYYGYSEYLEKNFIRHQAIWGRKYTLYYSYNSYVIIQEFFSPYIVNLFN</sequence>
<reference evidence="1" key="1">
    <citation type="journal article" date="2019" name="Mol. Phylogenet. Evol.">
        <title>Morphological evolution and classification of the red algal order Ceramiales inferred using plastid phylogenomics.</title>
        <authorList>
            <person name="Diaz-Tapia P."/>
            <person name="Pasella M.M."/>
            <person name="Verbruggen H."/>
            <person name="Maggs C.A."/>
        </authorList>
    </citation>
    <scope>NUCLEOTIDE SEQUENCE</scope>
    <source>
        <strain evidence="1">PD2928_3</strain>
    </source>
</reference>
<dbReference type="AlphaFoldDB" id="A0A4D6WT80"/>
<geneLocation type="plastid" evidence="1"/>
<dbReference type="Pfam" id="PF01947">
    <property type="entry name" value="Rv2949c-like"/>
    <property type="match status" value="1"/>
</dbReference>
<name>A0A4D6WT80_9FLOR</name>
<dbReference type="Gene3D" id="3.40.1410.10">
    <property type="entry name" value="Chorismate lyase-like"/>
    <property type="match status" value="1"/>
</dbReference>
<dbReference type="SUPFAM" id="SSF64288">
    <property type="entry name" value="Chorismate lyase-like"/>
    <property type="match status" value="1"/>
</dbReference>
<gene>
    <name evidence="1" type="primary">ycf21</name>
</gene>
<dbReference type="InterPro" id="IPR002800">
    <property type="entry name" value="Rv2949c-like"/>
</dbReference>
<reference evidence="1" key="2">
    <citation type="submission" date="2019-04" db="EMBL/GenBank/DDBJ databases">
        <authorList>
            <person name="Pasella M."/>
        </authorList>
    </citation>
    <scope>NUCLEOTIDE SEQUENCE</scope>
    <source>
        <strain evidence="1">PD2928_3</strain>
    </source>
</reference>
<protein>
    <recommendedName>
        <fullName evidence="2">Chorismate lyase</fullName>
    </recommendedName>
</protein>
<dbReference type="InterPro" id="IPR028978">
    <property type="entry name" value="Chorismate_lyase_/UTRA_dom_sf"/>
</dbReference>